<dbReference type="GO" id="GO:0042910">
    <property type="term" value="F:xenobiotic transmembrane transporter activity"/>
    <property type="evidence" value="ECO:0007669"/>
    <property type="project" value="InterPro"/>
</dbReference>
<dbReference type="GO" id="GO:0016020">
    <property type="term" value="C:membrane"/>
    <property type="evidence" value="ECO:0007669"/>
    <property type="project" value="UniProtKB-SubCell"/>
</dbReference>
<dbReference type="GO" id="GO:0015297">
    <property type="term" value="F:antiporter activity"/>
    <property type="evidence" value="ECO:0007669"/>
    <property type="project" value="InterPro"/>
</dbReference>
<name>A0A0F7ZML3_9HYPO</name>
<dbReference type="PANTHER" id="PTHR11206">
    <property type="entry name" value="MULTIDRUG RESISTANCE PROTEIN"/>
    <property type="match status" value="1"/>
</dbReference>
<dbReference type="Proteomes" id="UP000054481">
    <property type="component" value="Unassembled WGS sequence"/>
</dbReference>
<dbReference type="EMBL" id="KQ030551">
    <property type="protein sequence ID" value="KJZ72200.1"/>
    <property type="molecule type" value="Genomic_DNA"/>
</dbReference>
<feature type="transmembrane region" description="Helical" evidence="6">
    <location>
        <begin position="287"/>
        <end position="304"/>
    </location>
</feature>
<protein>
    <submittedName>
        <fullName evidence="7">Uncharacterized protein</fullName>
    </submittedName>
</protein>
<evidence type="ECO:0000256" key="3">
    <source>
        <dbReference type="ARBA" id="ARBA00022692"/>
    </source>
</evidence>
<evidence type="ECO:0000313" key="7">
    <source>
        <dbReference type="EMBL" id="KJZ72200.1"/>
    </source>
</evidence>
<gene>
    <name evidence="7" type="ORF">HIM_08465</name>
</gene>
<keyword evidence="3 6" id="KW-0812">Transmembrane</keyword>
<evidence type="ECO:0000256" key="4">
    <source>
        <dbReference type="ARBA" id="ARBA00022989"/>
    </source>
</evidence>
<dbReference type="InterPro" id="IPR045069">
    <property type="entry name" value="MATE_euk"/>
</dbReference>
<feature type="transmembrane region" description="Helical" evidence="6">
    <location>
        <begin position="324"/>
        <end position="345"/>
    </location>
</feature>
<feature type="transmembrane region" description="Helical" evidence="6">
    <location>
        <begin position="240"/>
        <end position="266"/>
    </location>
</feature>
<accession>A0A0F7ZML3</accession>
<feature type="transmembrane region" description="Helical" evidence="6">
    <location>
        <begin position="438"/>
        <end position="459"/>
    </location>
</feature>
<evidence type="ECO:0000256" key="6">
    <source>
        <dbReference type="SAM" id="Phobius"/>
    </source>
</evidence>
<feature type="transmembrane region" description="Helical" evidence="6">
    <location>
        <begin position="148"/>
        <end position="164"/>
    </location>
</feature>
<evidence type="ECO:0000256" key="1">
    <source>
        <dbReference type="ARBA" id="ARBA00004141"/>
    </source>
</evidence>
<dbReference type="GO" id="GO:1990961">
    <property type="term" value="P:xenobiotic detoxification by transmembrane export across the plasma membrane"/>
    <property type="evidence" value="ECO:0007669"/>
    <property type="project" value="InterPro"/>
</dbReference>
<dbReference type="InterPro" id="IPR002528">
    <property type="entry name" value="MATE_fam"/>
</dbReference>
<keyword evidence="4 6" id="KW-1133">Transmembrane helix</keyword>
<dbReference type="CDD" id="cd13132">
    <property type="entry name" value="MATE_eukaryotic"/>
    <property type="match status" value="1"/>
</dbReference>
<comment type="subcellular location">
    <subcellularLocation>
        <location evidence="1">Membrane</location>
        <topology evidence="1">Multi-pass membrane protein</topology>
    </subcellularLocation>
</comment>
<feature type="transmembrane region" description="Helical" evidence="6">
    <location>
        <begin position="212"/>
        <end position="234"/>
    </location>
</feature>
<evidence type="ECO:0000256" key="5">
    <source>
        <dbReference type="ARBA" id="ARBA00023136"/>
    </source>
</evidence>
<keyword evidence="8" id="KW-1185">Reference proteome</keyword>
<dbReference type="NCBIfam" id="TIGR00797">
    <property type="entry name" value="matE"/>
    <property type="match status" value="1"/>
</dbReference>
<feature type="transmembrane region" description="Helical" evidence="6">
    <location>
        <begin position="366"/>
        <end position="385"/>
    </location>
</feature>
<keyword evidence="5 6" id="KW-0472">Membrane</keyword>
<evidence type="ECO:0000256" key="2">
    <source>
        <dbReference type="ARBA" id="ARBA00010199"/>
    </source>
</evidence>
<comment type="similarity">
    <text evidence="2">Belongs to the multi antimicrobial extrusion (MATE) (TC 2.A.66.1) family.</text>
</comment>
<proteinExistence type="inferred from homology"/>
<organism evidence="7 8">
    <name type="scientific">Hirsutella minnesotensis 3608</name>
    <dbReference type="NCBI Taxonomy" id="1043627"/>
    <lineage>
        <taxon>Eukaryota</taxon>
        <taxon>Fungi</taxon>
        <taxon>Dikarya</taxon>
        <taxon>Ascomycota</taxon>
        <taxon>Pezizomycotina</taxon>
        <taxon>Sordariomycetes</taxon>
        <taxon>Hypocreomycetidae</taxon>
        <taxon>Hypocreales</taxon>
        <taxon>Ophiocordycipitaceae</taxon>
        <taxon>Hirsutella</taxon>
    </lineage>
</organism>
<dbReference type="AlphaFoldDB" id="A0A0F7ZML3"/>
<dbReference type="OrthoDB" id="2126698at2759"/>
<sequence>MPSSPPENAAATWGNACTETSPLLQNPDLATAPNCAQTDEDCAERRENIVDESCRLTTSWQLEAKTITMWSAPLIVTHLLQRSISVSSVFAVGRIGPTELGAVSLASITAGLIGNSLIQGLATSLDTLAAQAYGSGNHHLVGLHMQRMICFILPCVVPLMILWWKADELLVLVLQDRRLAELTGVYLKIMCFRMPAFVLFECGKRFVQAQGIFNATPCVLLVAAPFNALTMWLLVWRLDWGFVGAPIAIAITENLMPVLLVVYVLLVDGSQCWGGFTRKTFSNWGPMMRLALPGMMMHVAEFAVEEILTMVSARFGTAHLAAQSALVTIVTLTYNIPLAVSVAASNRVANWIGAQATGPAKTAAKVTVVLGLIISSFIMVTLFSLRHQIPRLFTRDAEVKEILVSVLPLVICMQVFDAFSVLSHGLLRGIGSQDVGGYVNLVVYYVVALPTSLVTAFPLDWKLHGLWTGVTTGLCM</sequence>
<evidence type="ECO:0000313" key="8">
    <source>
        <dbReference type="Proteomes" id="UP000054481"/>
    </source>
</evidence>
<reference evidence="7 8" key="1">
    <citation type="journal article" date="2014" name="Genome Biol. Evol.">
        <title>Comparative genomics and transcriptomics analyses reveal divergent lifestyle features of nematode endoparasitic fungus Hirsutella minnesotensis.</title>
        <authorList>
            <person name="Lai Y."/>
            <person name="Liu K."/>
            <person name="Zhang X."/>
            <person name="Zhang X."/>
            <person name="Li K."/>
            <person name="Wang N."/>
            <person name="Shu C."/>
            <person name="Wu Y."/>
            <person name="Wang C."/>
            <person name="Bushley K.E."/>
            <person name="Xiang M."/>
            <person name="Liu X."/>
        </authorList>
    </citation>
    <scope>NUCLEOTIDE SEQUENCE [LARGE SCALE GENOMIC DNA]</scope>
    <source>
        <strain evidence="7 8">3608</strain>
    </source>
</reference>
<feature type="transmembrane region" description="Helical" evidence="6">
    <location>
        <begin position="405"/>
        <end position="426"/>
    </location>
</feature>
<dbReference type="Pfam" id="PF01554">
    <property type="entry name" value="MatE"/>
    <property type="match status" value="2"/>
</dbReference>